<dbReference type="Proteomes" id="UP001292094">
    <property type="component" value="Unassembled WGS sequence"/>
</dbReference>
<gene>
    <name evidence="1" type="ORF">Pmani_019929</name>
</gene>
<comment type="caution">
    <text evidence="1">The sequence shown here is derived from an EMBL/GenBank/DDBJ whole genome shotgun (WGS) entry which is preliminary data.</text>
</comment>
<organism evidence="1 2">
    <name type="scientific">Petrolisthes manimaculis</name>
    <dbReference type="NCBI Taxonomy" id="1843537"/>
    <lineage>
        <taxon>Eukaryota</taxon>
        <taxon>Metazoa</taxon>
        <taxon>Ecdysozoa</taxon>
        <taxon>Arthropoda</taxon>
        <taxon>Crustacea</taxon>
        <taxon>Multicrustacea</taxon>
        <taxon>Malacostraca</taxon>
        <taxon>Eumalacostraca</taxon>
        <taxon>Eucarida</taxon>
        <taxon>Decapoda</taxon>
        <taxon>Pleocyemata</taxon>
        <taxon>Anomura</taxon>
        <taxon>Galatheoidea</taxon>
        <taxon>Porcellanidae</taxon>
        <taxon>Petrolisthes</taxon>
    </lineage>
</organism>
<name>A0AAE1PJP8_9EUCA</name>
<proteinExistence type="predicted"/>
<evidence type="ECO:0000313" key="1">
    <source>
        <dbReference type="EMBL" id="KAK4308337.1"/>
    </source>
</evidence>
<dbReference type="EMBL" id="JAWZYT010001902">
    <property type="protein sequence ID" value="KAK4308337.1"/>
    <property type="molecule type" value="Genomic_DNA"/>
</dbReference>
<reference evidence="1" key="1">
    <citation type="submission" date="2023-11" db="EMBL/GenBank/DDBJ databases">
        <title>Genome assemblies of two species of porcelain crab, Petrolisthes cinctipes and Petrolisthes manimaculis (Anomura: Porcellanidae).</title>
        <authorList>
            <person name="Angst P."/>
        </authorList>
    </citation>
    <scope>NUCLEOTIDE SEQUENCE</scope>
    <source>
        <strain evidence="1">PB745_02</strain>
        <tissue evidence="1">Gill</tissue>
    </source>
</reference>
<keyword evidence="2" id="KW-1185">Reference proteome</keyword>
<sequence length="103" mass="11335">MRLLETLATHCPSLLWPSCWPSPSPDNLLLPIPFIPHTLPPSSHTLTPSPDLTYPQLQVATTTTTTTAIAAANVTLTTNFVTGSNNYLQHIKAVSIRHEARHW</sequence>
<dbReference type="AlphaFoldDB" id="A0AAE1PJP8"/>
<evidence type="ECO:0000313" key="2">
    <source>
        <dbReference type="Proteomes" id="UP001292094"/>
    </source>
</evidence>
<protein>
    <submittedName>
        <fullName evidence="1">Uncharacterized protein</fullName>
    </submittedName>
</protein>
<accession>A0AAE1PJP8</accession>